<keyword evidence="4" id="KW-1185">Reference proteome</keyword>
<dbReference type="PANTHER" id="PTHR21119:SF7">
    <property type="entry name" value="C2 DOMAIN-CONTAINING PROTEIN 2"/>
    <property type="match status" value="1"/>
</dbReference>
<evidence type="ECO:0000259" key="2">
    <source>
        <dbReference type="PROSITE" id="PS50004"/>
    </source>
</evidence>
<dbReference type="InterPro" id="IPR039934">
    <property type="entry name" value="C2CD2/C2CD2L"/>
</dbReference>
<name>A0ABQ9W481_SAGOE</name>
<reference evidence="3 4" key="1">
    <citation type="submission" date="2023-05" db="EMBL/GenBank/DDBJ databases">
        <title>B98-5 Cell Line De Novo Hybrid Assembly: An Optical Mapping Approach.</title>
        <authorList>
            <person name="Kananen K."/>
            <person name="Auerbach J.A."/>
            <person name="Kautto E."/>
            <person name="Blachly J.S."/>
        </authorList>
    </citation>
    <scope>NUCLEOTIDE SEQUENCE [LARGE SCALE GENOMIC DNA]</scope>
    <source>
        <strain evidence="3">B95-8</strain>
        <tissue evidence="3">Cell line</tissue>
    </source>
</reference>
<dbReference type="SUPFAM" id="SSF49562">
    <property type="entry name" value="C2 domain (Calcium/lipid-binding domain, CaLB)"/>
    <property type="match status" value="1"/>
</dbReference>
<gene>
    <name evidence="3" type="primary">C2CD2_1</name>
    <name evidence="3" type="ORF">P7K49_007052</name>
</gene>
<evidence type="ECO:0000256" key="1">
    <source>
        <dbReference type="SAM" id="MobiDB-lite"/>
    </source>
</evidence>
<evidence type="ECO:0000313" key="4">
    <source>
        <dbReference type="Proteomes" id="UP001266305"/>
    </source>
</evidence>
<feature type="region of interest" description="Disordered" evidence="1">
    <location>
        <begin position="1"/>
        <end position="22"/>
    </location>
</feature>
<evidence type="ECO:0000313" key="3">
    <source>
        <dbReference type="EMBL" id="KAK2116426.1"/>
    </source>
</evidence>
<dbReference type="InterPro" id="IPR035892">
    <property type="entry name" value="C2_domain_sf"/>
</dbReference>
<protein>
    <submittedName>
        <fullName evidence="3">C2 domain-containing protein 2</fullName>
    </submittedName>
</protein>
<comment type="caution">
    <text evidence="3">The sequence shown here is derived from an EMBL/GenBank/DDBJ whole genome shotgun (WGS) entry which is preliminary data.</text>
</comment>
<dbReference type="PROSITE" id="PS50004">
    <property type="entry name" value="C2"/>
    <property type="match status" value="1"/>
</dbReference>
<dbReference type="PANTHER" id="PTHR21119">
    <property type="entry name" value="C2 DOMAIN-CONTAINING PROTEIN"/>
    <property type="match status" value="1"/>
</dbReference>
<dbReference type="EMBL" id="JASSZA010000003">
    <property type="protein sequence ID" value="KAK2116426.1"/>
    <property type="molecule type" value="Genomic_DNA"/>
</dbReference>
<dbReference type="InterPro" id="IPR000008">
    <property type="entry name" value="C2_dom"/>
</dbReference>
<dbReference type="Pfam" id="PF00168">
    <property type="entry name" value="C2"/>
    <property type="match status" value="1"/>
</dbReference>
<feature type="domain" description="C2" evidence="2">
    <location>
        <begin position="57"/>
        <end position="174"/>
    </location>
</feature>
<dbReference type="Gene3D" id="2.60.40.150">
    <property type="entry name" value="C2 domain"/>
    <property type="match status" value="1"/>
</dbReference>
<proteinExistence type="predicted"/>
<accession>A0ABQ9W481</accession>
<organism evidence="3 4">
    <name type="scientific">Saguinus oedipus</name>
    <name type="common">Cotton-top tamarin</name>
    <name type="synonym">Oedipomidas oedipus</name>
    <dbReference type="NCBI Taxonomy" id="9490"/>
    <lineage>
        <taxon>Eukaryota</taxon>
        <taxon>Metazoa</taxon>
        <taxon>Chordata</taxon>
        <taxon>Craniata</taxon>
        <taxon>Vertebrata</taxon>
        <taxon>Euteleostomi</taxon>
        <taxon>Mammalia</taxon>
        <taxon>Eutheria</taxon>
        <taxon>Euarchontoglires</taxon>
        <taxon>Primates</taxon>
        <taxon>Haplorrhini</taxon>
        <taxon>Platyrrhini</taxon>
        <taxon>Cebidae</taxon>
        <taxon>Callitrichinae</taxon>
        <taxon>Saguinus</taxon>
    </lineage>
</organism>
<sequence length="199" mass="21348">MAITIQPKARGGPGGRDAHGVGHSEGALEAFGWFCLSSSASDHQAHECTEAQSLESAQSTAQESCPPKPPRAHELKLLVRSIRAFLLSEPDASGHINTVCIVQLNDPLQRFSSTLTKNTMDLAWEEEFAFQLNAKSKELHLQISEAGRSSEGLLVTATVPLDLFKKQPSGPQSFTLTRGSACGCSVLGSITSVFLRGTW</sequence>
<dbReference type="Proteomes" id="UP001266305">
    <property type="component" value="Unassembled WGS sequence"/>
</dbReference>